<feature type="region of interest" description="Disordered" evidence="1">
    <location>
        <begin position="324"/>
        <end position="352"/>
    </location>
</feature>
<sequence>MCTAPVAQPSPGHGYIYPRVRHPRRYRHIYTDLLSLCSHHGPHHRSASMPSASTGASKAKAKTKAPAPSSSSKSRGVPASSAPPGGSTTTTSKPPATSRRAPLLHSRSSLVPHGATPSTGPGSSSTIKKQSLSAQHPRTDPLGALTHLLKLLAALPTRIGGCAYRLTPAEHALATHLVGVLDPYVCHGARALGVASLSSSSDPASGTPSTVTGRMGSTGTLNGLVNQPTEILDAVLSHLDDRRDLRSAGLTCRRVAGVVFPRHYEYRVIRCKVSDIAVWHHLARNRALARNVRRVEIIDERGGMNAMGGGERLLIPRGIVNSNTDLENTSSTSSSSDSDAQPATRAATIPGRGSRSGLPFALGMHAKQEKLLAAALSRMTGLTHFHWASAHAPIQLLRAVWPALMRSATTGGGRLRVVELCDNLMFAPRRVESEESEDSDENRSSSSDSEADGEADGENDDRSDSASEVSQVSRRARIQKRQRAPAASMLNMETVRFRSTAHAYGAAKQPDLSRIASVLHQCGNLKDLEITYTTPRAQGLNNNTAAINVLGTPTARARPLADELLLYGRWTHLTTLTLVNLRCASPVAPSSFLSVHMALEVLHLVINIQTAAGVRPLQLAPGALPRLREIKASKEVINAVLECPVDVDETLATRPLEVVKGFKLAGSYNSNQNPANTAGSRTVPDSIFLENLKIHSATLRRVELAGWHDMEDVRRLAGAAPHLQHLDVGRRLGHNAHASRPAGSGNTGGGADRSGPATNMVEWAELLSTLPELTAMHGVRFFYEVSSVAIGGTLVVSNGITVTPTANASAGSSTSNTTSNSTSGPTGLSDPPVATTTTMSTATLTREMPSGGNAGKPPAQMSMMDRSRMRKNDEIAGVLAWKCRKLRRVDHWEENSGKVIVLTRDHDGGKDREKDRDRESKVRWEVRRIKYL</sequence>
<dbReference type="Proteomes" id="UP000567179">
    <property type="component" value="Unassembled WGS sequence"/>
</dbReference>
<comment type="caution">
    <text evidence="2">The sequence shown here is derived from an EMBL/GenBank/DDBJ whole genome shotgun (WGS) entry which is preliminary data.</text>
</comment>
<feature type="compositionally biased region" description="Basic residues" evidence="1">
    <location>
        <begin position="474"/>
        <end position="483"/>
    </location>
</feature>
<feature type="region of interest" description="Disordered" evidence="1">
    <location>
        <begin position="40"/>
        <end position="139"/>
    </location>
</feature>
<evidence type="ECO:0000313" key="2">
    <source>
        <dbReference type="EMBL" id="KAF5318502.1"/>
    </source>
</evidence>
<feature type="region of interest" description="Disordered" evidence="1">
    <location>
        <begin position="735"/>
        <end position="757"/>
    </location>
</feature>
<feature type="compositionally biased region" description="Low complexity" evidence="1">
    <location>
        <begin position="805"/>
        <end position="827"/>
    </location>
</feature>
<feature type="compositionally biased region" description="Low complexity" evidence="1">
    <location>
        <begin position="112"/>
        <end position="126"/>
    </location>
</feature>
<proteinExistence type="predicted"/>
<reference evidence="2 3" key="1">
    <citation type="journal article" date="2020" name="ISME J.">
        <title>Uncovering the hidden diversity of litter-decomposition mechanisms in mushroom-forming fungi.</title>
        <authorList>
            <person name="Floudas D."/>
            <person name="Bentzer J."/>
            <person name="Ahren D."/>
            <person name="Johansson T."/>
            <person name="Persson P."/>
            <person name="Tunlid A."/>
        </authorList>
    </citation>
    <scope>NUCLEOTIDE SEQUENCE [LARGE SCALE GENOMIC DNA]</scope>
    <source>
        <strain evidence="2 3">CBS 101986</strain>
    </source>
</reference>
<evidence type="ECO:0008006" key="4">
    <source>
        <dbReference type="Google" id="ProtNLM"/>
    </source>
</evidence>
<feature type="region of interest" description="Disordered" evidence="1">
    <location>
        <begin position="429"/>
        <end position="485"/>
    </location>
</feature>
<feature type="compositionally biased region" description="Low complexity" evidence="1">
    <location>
        <begin position="835"/>
        <end position="845"/>
    </location>
</feature>
<keyword evidence="3" id="KW-1185">Reference proteome</keyword>
<organism evidence="2 3">
    <name type="scientific">Psilocybe cf. subviscida</name>
    <dbReference type="NCBI Taxonomy" id="2480587"/>
    <lineage>
        <taxon>Eukaryota</taxon>
        <taxon>Fungi</taxon>
        <taxon>Dikarya</taxon>
        <taxon>Basidiomycota</taxon>
        <taxon>Agaricomycotina</taxon>
        <taxon>Agaricomycetes</taxon>
        <taxon>Agaricomycetidae</taxon>
        <taxon>Agaricales</taxon>
        <taxon>Agaricineae</taxon>
        <taxon>Strophariaceae</taxon>
        <taxon>Psilocybe</taxon>
    </lineage>
</organism>
<feature type="compositionally biased region" description="Low complexity" evidence="1">
    <location>
        <begin position="50"/>
        <end position="98"/>
    </location>
</feature>
<evidence type="ECO:0000256" key="1">
    <source>
        <dbReference type="SAM" id="MobiDB-lite"/>
    </source>
</evidence>
<dbReference type="AlphaFoldDB" id="A0A8H5BAA0"/>
<accession>A0A8H5BAA0</accession>
<dbReference type="OrthoDB" id="3270296at2759"/>
<feature type="region of interest" description="Disordered" evidence="1">
    <location>
        <begin position="805"/>
        <end position="863"/>
    </location>
</feature>
<gene>
    <name evidence="2" type="ORF">D9619_011032</name>
</gene>
<evidence type="ECO:0000313" key="3">
    <source>
        <dbReference type="Proteomes" id="UP000567179"/>
    </source>
</evidence>
<feature type="compositionally biased region" description="Low complexity" evidence="1">
    <location>
        <begin position="324"/>
        <end position="339"/>
    </location>
</feature>
<feature type="compositionally biased region" description="Acidic residues" evidence="1">
    <location>
        <begin position="449"/>
        <end position="459"/>
    </location>
</feature>
<protein>
    <recommendedName>
        <fullName evidence="4">F-box domain-containing protein</fullName>
    </recommendedName>
</protein>
<name>A0A8H5BAA0_9AGAR</name>
<dbReference type="EMBL" id="JAACJJ010000030">
    <property type="protein sequence ID" value="KAF5318502.1"/>
    <property type="molecule type" value="Genomic_DNA"/>
</dbReference>
<feature type="compositionally biased region" description="Polar residues" evidence="1">
    <location>
        <begin position="127"/>
        <end position="136"/>
    </location>
</feature>